<evidence type="ECO:0000313" key="3">
    <source>
        <dbReference type="Proteomes" id="UP001528912"/>
    </source>
</evidence>
<sequence length="98" mass="10175">MWIQDASLRLAAHLPAEVPNPGSGKKPPGFDKFTDVMGWVKWIALGLCVIALIGAGVSMAMGSRRGDGGEHLQKVGYVLGGVMVISAAVSLIGFLVGQ</sequence>
<keyword evidence="1" id="KW-0812">Transmembrane</keyword>
<reference evidence="2 3" key="1">
    <citation type="submission" date="2023-03" db="EMBL/GenBank/DDBJ databases">
        <title>YIM 133296 draft genome.</title>
        <authorList>
            <person name="Xiong L."/>
        </authorList>
    </citation>
    <scope>NUCLEOTIDE SEQUENCE [LARGE SCALE GENOMIC DNA]</scope>
    <source>
        <strain evidence="2 3">YIM 133296</strain>
    </source>
</reference>
<evidence type="ECO:0000313" key="2">
    <source>
        <dbReference type="EMBL" id="MDF8263515.1"/>
    </source>
</evidence>
<evidence type="ECO:0000256" key="1">
    <source>
        <dbReference type="SAM" id="Phobius"/>
    </source>
</evidence>
<feature type="transmembrane region" description="Helical" evidence="1">
    <location>
        <begin position="75"/>
        <end position="96"/>
    </location>
</feature>
<proteinExistence type="predicted"/>
<dbReference type="EMBL" id="JAROAV010000012">
    <property type="protein sequence ID" value="MDF8263515.1"/>
    <property type="molecule type" value="Genomic_DNA"/>
</dbReference>
<keyword evidence="1" id="KW-1133">Transmembrane helix</keyword>
<accession>A0ABT6C457</accession>
<gene>
    <name evidence="2" type="ORF">P4R38_04550</name>
</gene>
<keyword evidence="3" id="KW-1185">Reference proteome</keyword>
<keyword evidence="1" id="KW-0472">Membrane</keyword>
<evidence type="ECO:0008006" key="4">
    <source>
        <dbReference type="Google" id="ProtNLM"/>
    </source>
</evidence>
<name>A0ABT6C457_9MICO</name>
<organism evidence="2 3">
    <name type="scientific">Luteipulveratus flavus</name>
    <dbReference type="NCBI Taxonomy" id="3031728"/>
    <lineage>
        <taxon>Bacteria</taxon>
        <taxon>Bacillati</taxon>
        <taxon>Actinomycetota</taxon>
        <taxon>Actinomycetes</taxon>
        <taxon>Micrococcales</taxon>
        <taxon>Dermacoccaceae</taxon>
        <taxon>Luteipulveratus</taxon>
    </lineage>
</organism>
<dbReference type="RefSeq" id="WP_275239115.1">
    <property type="nucleotide sequence ID" value="NZ_JARFJC010000035.1"/>
</dbReference>
<protein>
    <recommendedName>
        <fullName evidence="4">Conjugal transfer protein TrbC</fullName>
    </recommendedName>
</protein>
<feature type="transmembrane region" description="Helical" evidence="1">
    <location>
        <begin position="42"/>
        <end position="63"/>
    </location>
</feature>
<comment type="caution">
    <text evidence="2">The sequence shown here is derived from an EMBL/GenBank/DDBJ whole genome shotgun (WGS) entry which is preliminary data.</text>
</comment>
<dbReference type="Proteomes" id="UP001528912">
    <property type="component" value="Unassembled WGS sequence"/>
</dbReference>